<dbReference type="KEGG" id="vg:18266483"/>
<feature type="transmembrane region" description="Helical" evidence="1">
    <location>
        <begin position="263"/>
        <end position="284"/>
    </location>
</feature>
<keyword evidence="1" id="KW-0472">Membrane</keyword>
<protein>
    <submittedName>
        <fullName evidence="2">Uncharacterized protein</fullName>
    </submittedName>
</protein>
<sequence length="286" mass="31175">MRRRTFKPKDYSISTGKVLDGDAVTSKGVTDTFEVDINDITVVLDNLVPYSQTPIRALTGKPKEEFNEIVGLVKIFHSTRYYDIFHAAIVERFPAVNLQPGTVGAYMAGCLSDENSCSPLCAGSAPPAQPNWQPCTNRVIVALPIAGGYTFSSLNQIDSQRAIIYIPELSYTQFPGFTSEEKVALANLGVNEAQIVGHSSGNYSDLTDGYVPVAQLKTREVTTNVGTSTATIQTERANAVVTNGAVADAVAIQTAKSRQPYNVAFVILFIVIILILLFAAWRIWYR</sequence>
<reference evidence="2 3" key="1">
    <citation type="journal article" date="2014" name="Proc. Natl. Acad. Sci. U.S.A.">
        <title>Thirty-thousand-year-old distant relative of giant icosahedral DNA viruses with a pandoravirus morphology.</title>
        <authorList>
            <person name="Legendre M."/>
            <person name="Bartoli J."/>
            <person name="Shmakova L."/>
            <person name="Jeudy S."/>
            <person name="Labadie K."/>
            <person name="Adrait A."/>
            <person name="Lescot M."/>
            <person name="Poirot O."/>
            <person name="Bertaux L."/>
            <person name="Bruley C."/>
            <person name="Coute Y."/>
            <person name="Rivkina E."/>
            <person name="Abergel C."/>
            <person name="Claverie J.M."/>
        </authorList>
    </citation>
    <scope>NUCLEOTIDE SEQUENCE [LARGE SCALE GENOMIC DNA]</scope>
    <source>
        <strain evidence="2">P1084-T</strain>
    </source>
</reference>
<dbReference type="RefSeq" id="YP_009001357.1">
    <property type="nucleotide sequence ID" value="NC_023423.1"/>
</dbReference>
<accession>W5S6R3</accession>
<organism evidence="2 3">
    <name type="scientific">Pithovirus sibericum</name>
    <dbReference type="NCBI Taxonomy" id="1450746"/>
    <lineage>
        <taxon>Viruses</taxon>
        <taxon>Pithoviruses</taxon>
        <taxon>Orthopithovirinae</taxon>
        <taxon>Alphapithovirus</taxon>
        <taxon>Alphapithovirus sibericum</taxon>
    </lineage>
</organism>
<proteinExistence type="predicted"/>
<keyword evidence="1" id="KW-0812">Transmembrane</keyword>
<keyword evidence="1" id="KW-1133">Transmembrane helix</keyword>
<dbReference type="OrthoDB" id="34983at10239"/>
<evidence type="ECO:0000313" key="2">
    <source>
        <dbReference type="EMBL" id="AHH02022.1"/>
    </source>
</evidence>
<gene>
    <name evidence="2" type="ORF">pv_456</name>
</gene>
<dbReference type="EMBL" id="KF740664">
    <property type="protein sequence ID" value="AHH02022.1"/>
    <property type="molecule type" value="Genomic_DNA"/>
</dbReference>
<keyword evidence="3" id="KW-1185">Reference proteome</keyword>
<name>W5S6R3_9VIRU</name>
<evidence type="ECO:0000313" key="3">
    <source>
        <dbReference type="Proteomes" id="UP000202176"/>
    </source>
</evidence>
<evidence type="ECO:0000256" key="1">
    <source>
        <dbReference type="SAM" id="Phobius"/>
    </source>
</evidence>
<dbReference type="Proteomes" id="UP000202176">
    <property type="component" value="Segment"/>
</dbReference>
<dbReference type="GeneID" id="18266483"/>